<accession>A0A8H4I927</accession>
<sequence length="377" mass="40386">MAQRSGLVPTNSLGARLGSFSRPSGYDLGTCNPQHPPSRQTFSFDHTANYDNEPTAHNPSSSYMFPSSQQGILPDYCGLAWNSKAWNSNTQVNNAQSGAAFPTQDTENAFASSPYPFLFSGQGTQSTDVPMACTPSDGQGADRTLPKASGRSQLHMGMSSPSATPEAMSGLLLSPEYRYGHHLATRASISSGCLPSMQLGSNRNFNGNSPNQSRKVSQSNAPDIMFDYLPITSVATPSHLGSSTGTALNAFETLDSTDDFRASTEGRSARSFSRDSRRFISMMGCGSDIYGYSSSEKSRNRSETADSGSTATLLNGLPYTRPRHADSRSTISFDLLATDVLPEYRASGELQRTSVSAVNDPGVASEVWHVSDLQTKT</sequence>
<feature type="region of interest" description="Disordered" evidence="1">
    <location>
        <begin position="134"/>
        <end position="167"/>
    </location>
</feature>
<organism evidence="2 3">
    <name type="scientific">Aspergillus fumigatus</name>
    <name type="common">Neosartorya fumigata</name>
    <dbReference type="NCBI Taxonomy" id="746128"/>
    <lineage>
        <taxon>Eukaryota</taxon>
        <taxon>Fungi</taxon>
        <taxon>Dikarya</taxon>
        <taxon>Ascomycota</taxon>
        <taxon>Pezizomycotina</taxon>
        <taxon>Eurotiomycetes</taxon>
        <taxon>Eurotiomycetidae</taxon>
        <taxon>Eurotiales</taxon>
        <taxon>Aspergillaceae</taxon>
        <taxon>Aspergillus</taxon>
        <taxon>Aspergillus subgen. Fumigati</taxon>
    </lineage>
</organism>
<gene>
    <name evidence="2" type="ORF">KXV57_008859</name>
</gene>
<dbReference type="OMA" id="VGATECQ"/>
<protein>
    <recommendedName>
        <fullName evidence="4">Streptococcal hemagglutinin protein</fullName>
    </recommendedName>
</protein>
<feature type="region of interest" description="Disordered" evidence="1">
    <location>
        <begin position="292"/>
        <end position="321"/>
    </location>
</feature>
<name>A0A8H4I927_ASPFM</name>
<proteinExistence type="predicted"/>
<reference evidence="2" key="1">
    <citation type="submission" date="2021-08" db="EMBL/GenBank/DDBJ databases">
        <title>Global Aspergillus fumigatus from environmental and clinical sources.</title>
        <authorList>
            <person name="Barber A."/>
            <person name="Sae-Ong T."/>
        </authorList>
    </citation>
    <scope>NUCLEOTIDE SEQUENCE</scope>
    <source>
        <strain evidence="2">NRZ-2016-071</strain>
    </source>
</reference>
<dbReference type="Proteomes" id="UP000813423">
    <property type="component" value="Unassembled WGS sequence"/>
</dbReference>
<evidence type="ECO:0000313" key="2">
    <source>
        <dbReference type="EMBL" id="KAH1899871.1"/>
    </source>
</evidence>
<dbReference type="AlphaFoldDB" id="A0A8H4I927"/>
<evidence type="ECO:0000313" key="3">
    <source>
        <dbReference type="Proteomes" id="UP000813423"/>
    </source>
</evidence>
<dbReference type="EMBL" id="JAIBSC010000081">
    <property type="protein sequence ID" value="KAH1899871.1"/>
    <property type="molecule type" value="Genomic_DNA"/>
</dbReference>
<comment type="caution">
    <text evidence="2">The sequence shown here is derived from an EMBL/GenBank/DDBJ whole genome shotgun (WGS) entry which is preliminary data.</text>
</comment>
<evidence type="ECO:0000256" key="1">
    <source>
        <dbReference type="SAM" id="MobiDB-lite"/>
    </source>
</evidence>
<evidence type="ECO:0008006" key="4">
    <source>
        <dbReference type="Google" id="ProtNLM"/>
    </source>
</evidence>